<feature type="domain" description="Outer membrane channel protein CpnT-like N-terminal" evidence="2">
    <location>
        <begin position="11"/>
        <end position="152"/>
    </location>
</feature>
<feature type="region of interest" description="Disordered" evidence="1">
    <location>
        <begin position="327"/>
        <end position="437"/>
    </location>
</feature>
<feature type="compositionally biased region" description="Polar residues" evidence="1">
    <location>
        <begin position="2271"/>
        <end position="2284"/>
    </location>
</feature>
<feature type="compositionally biased region" description="Low complexity" evidence="1">
    <location>
        <begin position="1109"/>
        <end position="1120"/>
    </location>
</feature>
<gene>
    <name evidence="3" type="ORF">D5S18_23175</name>
</gene>
<comment type="caution">
    <text evidence="3">The sequence shown here is derived from an EMBL/GenBank/DDBJ whole genome shotgun (WGS) entry which is preliminary data.</text>
</comment>
<evidence type="ECO:0000313" key="4">
    <source>
        <dbReference type="Proteomes" id="UP000266677"/>
    </source>
</evidence>
<dbReference type="EMBL" id="QZFU01000029">
    <property type="protein sequence ID" value="RJO72084.1"/>
    <property type="molecule type" value="Genomic_DNA"/>
</dbReference>
<feature type="compositionally biased region" description="Polar residues" evidence="1">
    <location>
        <begin position="2334"/>
        <end position="2350"/>
    </location>
</feature>
<protein>
    <recommendedName>
        <fullName evidence="2">Outer membrane channel protein CpnT-like N-terminal domain-containing protein</fullName>
    </recommendedName>
</protein>
<dbReference type="RefSeq" id="WP_120043188.1">
    <property type="nucleotide sequence ID" value="NZ_QZFU01000029.1"/>
</dbReference>
<evidence type="ECO:0000259" key="2">
    <source>
        <dbReference type="Pfam" id="PF25547"/>
    </source>
</evidence>
<dbReference type="InterPro" id="IPR057746">
    <property type="entry name" value="CpnT-like_N"/>
</dbReference>
<feature type="region of interest" description="Disordered" evidence="1">
    <location>
        <begin position="1242"/>
        <end position="1262"/>
    </location>
</feature>
<feature type="compositionally biased region" description="Basic and acidic residues" evidence="1">
    <location>
        <begin position="1242"/>
        <end position="1257"/>
    </location>
</feature>
<reference evidence="3 4" key="1">
    <citation type="submission" date="2018-09" db="EMBL/GenBank/DDBJ databases">
        <title>YIM PH21274 draft genome.</title>
        <authorList>
            <person name="Miao C."/>
        </authorList>
    </citation>
    <scope>NUCLEOTIDE SEQUENCE [LARGE SCALE GENOMIC DNA]</scope>
    <source>
        <strain evidence="3 4">YIM PH 21724</strain>
    </source>
</reference>
<feature type="region of interest" description="Disordered" evidence="1">
    <location>
        <begin position="1606"/>
        <end position="1626"/>
    </location>
</feature>
<dbReference type="Proteomes" id="UP000266677">
    <property type="component" value="Unassembled WGS sequence"/>
</dbReference>
<sequence length="2522" mass="265715">MAELPGYLKWLEWVAGSEWPAGNPEGMWGLAEDWRTAATDLHAILEEVEDAKSASLAAYPFGDGIDAMVAEFSSLQRGPQSLEKLAEIFDEIAEATEGVGTEIDSAQLMMITSLGLLAVEIAAAWIFPPTAPAAEVAAIGVTRVGIRMIAARVMQRVLALSGKMWGKKVFTYLARHVMIDTIKGTAQEVGIEASQWVRGHRDGLDMSRITVTAASSAAGAAAAAPVGEWLSGRMRSEMRPVLRFGATAISGAAAGTVGAAAGFGANVLTQFGIDLATQGWDKAWENFKHTEFDPRMLTAGIANGAMAGPNRAAADAFYRNRHPEWYPAPQKSDKFANAPRIGTARDGTGAEGQLRPTGTGAETAGAERLSGGSGEGVAQTRQIEGESPVDGDASRGDLVSAQGNRSAGVRAADSSVRDTESTAGGGGSATVHDAPNGASVGPVGHGDGSTARIAPATEVGTPRAGVADSVNDGGFQHNSSGHQVNMPGVHAAAASGDHTAIAPGEHAAAASNGQTAAVSDGHAASGEHALPASGERVATSNGHPAVEPGERVTSASGEYMGVGSGERATPASGDHMAVGSGERVVGTSGLPAVIAPGERAAGASAGHTIDGAGEQVIGASGGDSVSASGVRAAPFGGHSTVGSGERGVGASGQYAIPGSGEHAGAVPGEHVPVPSGQGPMTAHDAGVPTRPAHLAAEAAPVVGTIVHPERQAVANPGPQTEAPLIGTPASNLDHSSTAVRTSSASNVAESTGATTTGDNRPRTVDQSRANRAELNPRTTEADSGRPFKPGTTNRPAGDSTARTASPAGRDTTPAGTNPADRRAARSASAGTAPVEHAVAAQKTGRAADAPAGVHSSPAVAERETAVQAQGRDAATGSVPPAAVDAPRGGERRGGGAESDHSESAPDRGGVVLDERSVAPAPVESDKPIAGDPNRRAASAAGESDTATARPAGESDTGTARPAGDGPSHASNRAVHGDYSEPPRSHSETPRDRVPEGKPALEPNDGTRPRPDRARPQDNPRFATQDERGAEPSPELKLVNSEPPREVEPAHPQPSRRDEVHDTAESEQTRAGESRTHTVEVDGEPIPVRLVADEKGGWRVHEPEPEAAPKAKPSNAKQAAPDQKSLLQRLWTRLNGGFEGHSPKYPSGSGVDSAGQSFLGWEAGLTALVKHTDHGDVLGTKFSPMRILKEVVTIWQVRELMPVLNRWTKRVAYRAGDYSVPRNRDGTEYRYWIDEANPELYEKEHGKPLSELPREPNEPRAGIRPPVEEEAHQAHGGEGAFADLANETVDARNARSRALAELTALADRFGIDVPKKSTADDIRALLKMLRYQQARRVGALSGLVEAAARYYQENRRIPYADMVDFFDKDPMGRLLREIWHAKEGTGITFMDALGPNNGGESARFWPETHHDEGIPVYFEEGLRRDQVRDERAVWAQLRGADLDRLNENPAQTLREQFDEVKSKAKELAEFEAEANKFLHTDAEVGGLEEVAADLGLRSAAAEDGGFLVQGVEGIALIPAESGGKPKVVVFDAGLAHERVLADALAAHPELAEAVNSGQVEVNFRVAKVESDGSVRMADSGSVAVHHITEDIGGRRLEVTLVRDGEGPWRPIVEDTPEPTRPKSLSPSEIAEQHRELAERLGLTEDEIADPEKLRQRLEQLRLENAARAARIEAVIDYARTAWDIDDFHNHDDARWTLANRLGLELDELTPQRVGASLADPDLPRARRLQAIEDLVRYAKLLRGTDSAVVFAARDQLAERLGVGERPGRFPKDLLPKKFTPDLKHRIPDTNGFDPAKLAKAVGKLARRPHEAVNLADALGEFYRTINELDPFDRVRLGADAADPRVVDGEFPVHEKAVDHLLSLVGDVQELTAAMENGSLFTWNLPDPAAPVEPNRDWARTVGVDLTGADAKRFAKVYEIYRDGKIDQKERLTPAQLAAVQTKLRAEVTATADDLKTFQELNSALGANAESPAHDRIPAEIPGRPESNRGAGVSELPAGEQRPGSKSTPPDGPRSDTMPDTQGRAVADRSEPPSPSNARRGGPFELVPGSAAPAQPDRSSNGTATRSSRPEFVPGPGSDSAEGANDQRDSAAPQRPVAQQGVTDSPAGSVPVEQQPIPAATRPPNAPADQPAPVPAQPGPVPPQPAPVPPQPGPVLPQPAPVPLQPTSVPAQPGPVPQQPALVPRQAAPVPSPSADLVPVNGAADRTSVADHVPAPIDPRQQLPPGDPASEPDAFEPGPSVRSHTPHVPQIPAPPSLEVLNVDPINPSPLFQRFNSWTGSNSTAPQGPSGPTIISHQDVQADSTMPSDTKQTQQGPKLLPAFDSSPSPREPETPSANRNLPTMTTAAANWTETKPEPHLEPPTKPQPTPDTNAPTAPRIAGRFPRASGQPAEKRTNGTIYVKSHTGFGEVAEFDPLAGTLRATQSVPAISEGVYGDLGETKVVFFRHNTRLTLKAGTRDIDLEAPHTTVTWRQSPDHTTSFTIAVRETTLCALNYRSLPADFDLGLLIRDILTDPARRAGIFIR</sequence>
<proteinExistence type="predicted"/>
<feature type="region of interest" description="Disordered" evidence="1">
    <location>
        <begin position="506"/>
        <end position="527"/>
    </location>
</feature>
<evidence type="ECO:0000313" key="3">
    <source>
        <dbReference type="EMBL" id="RJO72084.1"/>
    </source>
</evidence>
<feature type="region of interest" description="Disordered" evidence="1">
    <location>
        <begin position="713"/>
        <end position="1122"/>
    </location>
</feature>
<feature type="compositionally biased region" description="Polar residues" evidence="1">
    <location>
        <begin position="2290"/>
        <end position="2313"/>
    </location>
</feature>
<feature type="compositionally biased region" description="Basic and acidic residues" evidence="1">
    <location>
        <begin position="759"/>
        <end position="771"/>
    </location>
</feature>
<feature type="compositionally biased region" description="Pro residues" evidence="1">
    <location>
        <begin position="2122"/>
        <end position="2162"/>
    </location>
</feature>
<feature type="compositionally biased region" description="Basic and acidic residues" evidence="1">
    <location>
        <begin position="1004"/>
        <end position="1029"/>
    </location>
</feature>
<feature type="compositionally biased region" description="Polar residues" evidence="1">
    <location>
        <begin position="2055"/>
        <end position="2065"/>
    </location>
</feature>
<keyword evidence="4" id="KW-1185">Reference proteome</keyword>
<name>A0A3A4K2H3_9NOCA</name>
<feature type="compositionally biased region" description="Basic and acidic residues" evidence="1">
    <location>
        <begin position="974"/>
        <end position="995"/>
    </location>
</feature>
<accession>A0A3A4K2H3</accession>
<feature type="compositionally biased region" description="Polar residues" evidence="1">
    <location>
        <begin position="728"/>
        <end position="758"/>
    </location>
</feature>
<dbReference type="Pfam" id="PF25547">
    <property type="entry name" value="WXG100_2"/>
    <property type="match status" value="1"/>
</dbReference>
<feature type="region of interest" description="Disordered" evidence="1">
    <location>
        <begin position="1964"/>
        <end position="2394"/>
    </location>
</feature>
<feature type="compositionally biased region" description="Basic and acidic residues" evidence="1">
    <location>
        <begin position="887"/>
        <end position="905"/>
    </location>
</feature>
<feature type="compositionally biased region" description="Basic and acidic residues" evidence="1">
    <location>
        <begin position="923"/>
        <end position="934"/>
    </location>
</feature>
<dbReference type="OrthoDB" id="4550080at2"/>
<feature type="compositionally biased region" description="Basic and acidic residues" evidence="1">
    <location>
        <begin position="1090"/>
        <end position="1108"/>
    </location>
</feature>
<organism evidence="3 4">
    <name type="scientific">Nocardia panacis</name>
    <dbReference type="NCBI Taxonomy" id="2340916"/>
    <lineage>
        <taxon>Bacteria</taxon>
        <taxon>Bacillati</taxon>
        <taxon>Actinomycetota</taxon>
        <taxon>Actinomycetes</taxon>
        <taxon>Mycobacteriales</taxon>
        <taxon>Nocardiaceae</taxon>
        <taxon>Nocardia</taxon>
    </lineage>
</organism>
<feature type="compositionally biased region" description="Basic and acidic residues" evidence="1">
    <location>
        <begin position="1042"/>
        <end position="1079"/>
    </location>
</feature>
<evidence type="ECO:0000256" key="1">
    <source>
        <dbReference type="SAM" id="MobiDB-lite"/>
    </source>
</evidence>